<protein>
    <submittedName>
        <fullName evidence="4">Predicted amidohydrolase</fullName>
    </submittedName>
</protein>
<dbReference type="Gene3D" id="3.60.110.10">
    <property type="entry name" value="Carbon-nitrogen hydrolase"/>
    <property type="match status" value="1"/>
</dbReference>
<gene>
    <name evidence="4" type="ORF">SAMN04488127_0751</name>
</gene>
<dbReference type="SUPFAM" id="SSF56317">
    <property type="entry name" value="Carbon-nitrogen hydrolase"/>
    <property type="match status" value="1"/>
</dbReference>
<dbReference type="RefSeq" id="WP_218143872.1">
    <property type="nucleotide sequence ID" value="NZ_FNZF01000001.1"/>
</dbReference>
<keyword evidence="5" id="KW-1185">Reference proteome</keyword>
<evidence type="ECO:0000313" key="5">
    <source>
        <dbReference type="Proteomes" id="UP000199200"/>
    </source>
</evidence>
<dbReference type="STRING" id="426757.SAMN04488127_0751"/>
<dbReference type="PROSITE" id="PS01227">
    <property type="entry name" value="UPF0012"/>
    <property type="match status" value="1"/>
</dbReference>
<dbReference type="CDD" id="cd07580">
    <property type="entry name" value="nitrilase_2"/>
    <property type="match status" value="1"/>
</dbReference>
<dbReference type="InterPro" id="IPR001110">
    <property type="entry name" value="UPF0012_CS"/>
</dbReference>
<dbReference type="InterPro" id="IPR036526">
    <property type="entry name" value="C-N_Hydrolase_sf"/>
</dbReference>
<dbReference type="InterPro" id="IPR050345">
    <property type="entry name" value="Aliph_Amidase/BUP"/>
</dbReference>
<comment type="similarity">
    <text evidence="1">Belongs to the carbon-nitrogen hydrolase superfamily. NIT1/NIT2 family.</text>
</comment>
<dbReference type="InterPro" id="IPR003010">
    <property type="entry name" value="C-N_Hydrolase"/>
</dbReference>
<dbReference type="AlphaFoldDB" id="A0A1H6UD67"/>
<dbReference type="PANTHER" id="PTHR43674">
    <property type="entry name" value="NITRILASE C965.09-RELATED"/>
    <property type="match status" value="1"/>
</dbReference>
<name>A0A1H6UD67_9BACL</name>
<dbReference type="Pfam" id="PF00795">
    <property type="entry name" value="CN_hydrolase"/>
    <property type="match status" value="1"/>
</dbReference>
<accession>A0A1H6UD67</accession>
<evidence type="ECO:0000256" key="2">
    <source>
        <dbReference type="ARBA" id="ARBA00022801"/>
    </source>
</evidence>
<evidence type="ECO:0000256" key="1">
    <source>
        <dbReference type="ARBA" id="ARBA00010613"/>
    </source>
</evidence>
<evidence type="ECO:0000313" key="4">
    <source>
        <dbReference type="EMBL" id="SEI90353.1"/>
    </source>
</evidence>
<reference evidence="5" key="1">
    <citation type="submission" date="2016-10" db="EMBL/GenBank/DDBJ databases">
        <authorList>
            <person name="Varghese N."/>
            <person name="Submissions S."/>
        </authorList>
    </citation>
    <scope>NUCLEOTIDE SEQUENCE [LARGE SCALE GENOMIC DNA]</scope>
    <source>
        <strain evidence="5">CGMCC 1.6763</strain>
    </source>
</reference>
<organism evidence="4 5">
    <name type="scientific">Bhargavaea ginsengi</name>
    <dbReference type="NCBI Taxonomy" id="426757"/>
    <lineage>
        <taxon>Bacteria</taxon>
        <taxon>Bacillati</taxon>
        <taxon>Bacillota</taxon>
        <taxon>Bacilli</taxon>
        <taxon>Bacillales</taxon>
        <taxon>Caryophanaceae</taxon>
        <taxon>Bhargavaea</taxon>
    </lineage>
</organism>
<feature type="domain" description="CN hydrolase" evidence="3">
    <location>
        <begin position="7"/>
        <end position="254"/>
    </location>
</feature>
<dbReference type="PROSITE" id="PS50263">
    <property type="entry name" value="CN_HYDROLASE"/>
    <property type="match status" value="1"/>
</dbReference>
<proteinExistence type="inferred from homology"/>
<evidence type="ECO:0000259" key="3">
    <source>
        <dbReference type="PROSITE" id="PS50263"/>
    </source>
</evidence>
<sequence>MTTKSQTKVACCQFDPKVGKKQENINRSIELIKEASKNGAQLVVLPELCNSGYVFNSKKEAFDLSEPVVSEKGETIKAWEACAKENDVYIAAGINERDGEILYNSAVLIGPNGLIGSYRKVHLWDDEKNFFVPGESGVPVFDTPIGKVALLICYDVWFPEIFRMCSLNGAEIVAVCTNWVPLPDYRQGDTPVVVHICMASAHTNGVFIVAANRVGVERERRFLGNSLIIRPTGAIESGPASFDKEEIITATLNLEEVESARKLSKQNHILGDRREEVYSLDESKILN</sequence>
<dbReference type="Proteomes" id="UP000199200">
    <property type="component" value="Unassembled WGS sequence"/>
</dbReference>
<dbReference type="GO" id="GO:0016811">
    <property type="term" value="F:hydrolase activity, acting on carbon-nitrogen (but not peptide) bonds, in linear amides"/>
    <property type="evidence" value="ECO:0007669"/>
    <property type="project" value="TreeGrafter"/>
</dbReference>
<dbReference type="EMBL" id="FNZF01000001">
    <property type="protein sequence ID" value="SEI90353.1"/>
    <property type="molecule type" value="Genomic_DNA"/>
</dbReference>
<keyword evidence="2 4" id="KW-0378">Hydrolase</keyword>
<dbReference type="PANTHER" id="PTHR43674:SF2">
    <property type="entry name" value="BETA-UREIDOPROPIONASE"/>
    <property type="match status" value="1"/>
</dbReference>